<feature type="transmembrane region" description="Helical" evidence="8">
    <location>
        <begin position="536"/>
        <end position="559"/>
    </location>
</feature>
<dbReference type="InterPro" id="IPR036259">
    <property type="entry name" value="MFS_trans_sf"/>
</dbReference>
<keyword evidence="4 8" id="KW-0812">Transmembrane</keyword>
<dbReference type="AlphaFoldDB" id="A0A427YDQ1"/>
<organism evidence="9 10">
    <name type="scientific">Saitozyma podzolica</name>
    <dbReference type="NCBI Taxonomy" id="1890683"/>
    <lineage>
        <taxon>Eukaryota</taxon>
        <taxon>Fungi</taxon>
        <taxon>Dikarya</taxon>
        <taxon>Basidiomycota</taxon>
        <taxon>Agaricomycotina</taxon>
        <taxon>Tremellomycetes</taxon>
        <taxon>Tremellales</taxon>
        <taxon>Trimorphomycetaceae</taxon>
        <taxon>Saitozyma</taxon>
    </lineage>
</organism>
<evidence type="ECO:0000256" key="7">
    <source>
        <dbReference type="SAM" id="MobiDB-lite"/>
    </source>
</evidence>
<protein>
    <recommendedName>
        <fullName evidence="11">Peptide transporter ptr2</fullName>
    </recommendedName>
</protein>
<comment type="caution">
    <text evidence="9">The sequence shown here is derived from an EMBL/GenBank/DDBJ whole genome shotgun (WGS) entry which is preliminary data.</text>
</comment>
<dbReference type="FunFam" id="1.20.1250.20:FF:000085">
    <property type="entry name" value="MFS peptide transporter Ptr2"/>
    <property type="match status" value="1"/>
</dbReference>
<evidence type="ECO:0000313" key="10">
    <source>
        <dbReference type="Proteomes" id="UP000279259"/>
    </source>
</evidence>
<comment type="similarity">
    <text evidence="2">Belongs to the major facilitator superfamily. Proton-dependent oligopeptide transporter (POT/PTR) (TC 2.A.17) family.</text>
</comment>
<feature type="transmembrane region" description="Helical" evidence="8">
    <location>
        <begin position="500"/>
        <end position="524"/>
    </location>
</feature>
<reference evidence="9 10" key="1">
    <citation type="submission" date="2018-11" db="EMBL/GenBank/DDBJ databases">
        <title>Genome sequence of Saitozyma podzolica DSM 27192.</title>
        <authorList>
            <person name="Aliyu H."/>
            <person name="Gorte O."/>
            <person name="Ochsenreither K."/>
        </authorList>
    </citation>
    <scope>NUCLEOTIDE SEQUENCE [LARGE SCALE GENOMIC DNA]</scope>
    <source>
        <strain evidence="9 10">DSM 27192</strain>
    </source>
</reference>
<feature type="transmembrane region" description="Helical" evidence="8">
    <location>
        <begin position="176"/>
        <end position="197"/>
    </location>
</feature>
<dbReference type="OrthoDB" id="8904098at2759"/>
<keyword evidence="6 8" id="KW-0472">Membrane</keyword>
<feature type="transmembrane region" description="Helical" evidence="8">
    <location>
        <begin position="565"/>
        <end position="586"/>
    </location>
</feature>
<evidence type="ECO:0000256" key="2">
    <source>
        <dbReference type="ARBA" id="ARBA00005982"/>
    </source>
</evidence>
<evidence type="ECO:0000313" key="9">
    <source>
        <dbReference type="EMBL" id="RSH89250.1"/>
    </source>
</evidence>
<feature type="transmembrane region" description="Helical" evidence="8">
    <location>
        <begin position="203"/>
        <end position="220"/>
    </location>
</feature>
<evidence type="ECO:0000256" key="3">
    <source>
        <dbReference type="ARBA" id="ARBA00022448"/>
    </source>
</evidence>
<feature type="region of interest" description="Disordered" evidence="7">
    <location>
        <begin position="600"/>
        <end position="622"/>
    </location>
</feature>
<proteinExistence type="inferred from homology"/>
<dbReference type="Pfam" id="PF00854">
    <property type="entry name" value="PTR2"/>
    <property type="match status" value="1"/>
</dbReference>
<dbReference type="SUPFAM" id="SSF103473">
    <property type="entry name" value="MFS general substrate transporter"/>
    <property type="match status" value="2"/>
</dbReference>
<keyword evidence="10" id="KW-1185">Reference proteome</keyword>
<dbReference type="Proteomes" id="UP000279259">
    <property type="component" value="Unassembled WGS sequence"/>
</dbReference>
<evidence type="ECO:0000256" key="6">
    <source>
        <dbReference type="ARBA" id="ARBA00023136"/>
    </source>
</evidence>
<evidence type="ECO:0000256" key="8">
    <source>
        <dbReference type="SAM" id="Phobius"/>
    </source>
</evidence>
<feature type="transmembrane region" description="Helical" evidence="8">
    <location>
        <begin position="382"/>
        <end position="401"/>
    </location>
</feature>
<evidence type="ECO:0000256" key="4">
    <source>
        <dbReference type="ARBA" id="ARBA00022692"/>
    </source>
</evidence>
<gene>
    <name evidence="9" type="ORF">EHS25_002362</name>
</gene>
<feature type="transmembrane region" description="Helical" evidence="8">
    <location>
        <begin position="262"/>
        <end position="280"/>
    </location>
</feature>
<keyword evidence="3" id="KW-0813">Transport</keyword>
<feature type="transmembrane region" description="Helical" evidence="8">
    <location>
        <begin position="147"/>
        <end position="164"/>
    </location>
</feature>
<feature type="transmembrane region" description="Helical" evidence="8">
    <location>
        <begin position="457"/>
        <end position="480"/>
    </location>
</feature>
<feature type="compositionally biased region" description="Polar residues" evidence="7">
    <location>
        <begin position="604"/>
        <end position="616"/>
    </location>
</feature>
<dbReference type="PANTHER" id="PTHR11654">
    <property type="entry name" value="OLIGOPEPTIDE TRANSPORTER-RELATED"/>
    <property type="match status" value="1"/>
</dbReference>
<feature type="transmembrane region" description="Helical" evidence="8">
    <location>
        <begin position="286"/>
        <end position="308"/>
    </location>
</feature>
<feature type="transmembrane region" description="Helical" evidence="8">
    <location>
        <begin position="421"/>
        <end position="445"/>
    </location>
</feature>
<dbReference type="InterPro" id="IPR000109">
    <property type="entry name" value="POT_fam"/>
</dbReference>
<dbReference type="GO" id="GO:0005886">
    <property type="term" value="C:plasma membrane"/>
    <property type="evidence" value="ECO:0007669"/>
    <property type="project" value="UniProtKB-ARBA"/>
</dbReference>
<dbReference type="GO" id="GO:0071916">
    <property type="term" value="F:dipeptide transmembrane transporter activity"/>
    <property type="evidence" value="ECO:0007669"/>
    <property type="project" value="UniProtKB-ARBA"/>
</dbReference>
<dbReference type="Gene3D" id="1.20.1250.20">
    <property type="entry name" value="MFS general substrate transporter like domains"/>
    <property type="match status" value="1"/>
</dbReference>
<keyword evidence="5 8" id="KW-1133">Transmembrane helix</keyword>
<evidence type="ECO:0008006" key="11">
    <source>
        <dbReference type="Google" id="ProtNLM"/>
    </source>
</evidence>
<accession>A0A427YDQ1</accession>
<dbReference type="EMBL" id="RSCD01000014">
    <property type="protein sequence ID" value="RSH89250.1"/>
    <property type="molecule type" value="Genomic_DNA"/>
</dbReference>
<sequence length="622" mass="67096">MNHANATLDLESANVPASALPANEITPAQAKEEKQAIYGATVGNNDEVVVAAAADGLDGEEEPTDEEYATLRKVPAPMKWAAIAMCMVELAERASYYGSQGCFSNFVRGGLPAGGNGAGAVAPGDAGVNQSAGALGMGSVAASATNSTFGFLAYLIPIFGGIIADSKWGRFKTICWGTAIGAVAHVLLVIPAIPSVIASGHAYIPFIISVIILAFAAGFIKPSLGPLLCDQSPVKRPVIRVTKKGERVVLDPTATVSRYLNIFYMCINIGAFFAVATSYTERFVGFWLAFLEPGILYMLMPIVLVLAYRRLYHAPPQGSVTLEAWRVFVEIFKRGGFSKMWKGGDQFWNLAKPSYIEATQGSIDRSKIFWDDLFVEEIRQSAAACAIFFIIPIFNLADGGLGNSENDMSAAMTLNNIPNDVINNFNPLTIIVATPIITWGVYPFFERIGYPLKPMTRMSIGFLLGAANMVIGAVVQWKIYETSPCGYYATTCDDVSPVSLGWLISLYAIPAVGEIFVNVTSYELAYTRAPARMKGLVYALCLFSSAISFALQLALSNVVQDPNLIWSYVALAVACFICAVIFPIFFKHLNEPSRSFADPARQAGLQQPNVKATQAETVEEKI</sequence>
<name>A0A427YDQ1_9TREE</name>
<evidence type="ECO:0000256" key="1">
    <source>
        <dbReference type="ARBA" id="ARBA00004141"/>
    </source>
</evidence>
<evidence type="ECO:0000256" key="5">
    <source>
        <dbReference type="ARBA" id="ARBA00022989"/>
    </source>
</evidence>
<comment type="subcellular location">
    <subcellularLocation>
        <location evidence="1">Membrane</location>
        <topology evidence="1">Multi-pass membrane protein</topology>
    </subcellularLocation>
</comment>